<dbReference type="GO" id="GO:0003700">
    <property type="term" value="F:DNA-binding transcription factor activity"/>
    <property type="evidence" value="ECO:0007669"/>
    <property type="project" value="InterPro"/>
</dbReference>
<organism evidence="6 7">
    <name type="scientific">Pseudomonas putida</name>
    <name type="common">Arthrobacter siderocapsulatus</name>
    <dbReference type="NCBI Taxonomy" id="303"/>
    <lineage>
        <taxon>Bacteria</taxon>
        <taxon>Pseudomonadati</taxon>
        <taxon>Pseudomonadota</taxon>
        <taxon>Gammaproteobacteria</taxon>
        <taxon>Pseudomonadales</taxon>
        <taxon>Pseudomonadaceae</taxon>
        <taxon>Pseudomonas</taxon>
    </lineage>
</organism>
<evidence type="ECO:0000256" key="4">
    <source>
        <dbReference type="ARBA" id="ARBA00023163"/>
    </source>
</evidence>
<dbReference type="InterPro" id="IPR058163">
    <property type="entry name" value="LysR-type_TF_proteobact-type"/>
</dbReference>
<dbReference type="GO" id="GO:0003677">
    <property type="term" value="F:DNA binding"/>
    <property type="evidence" value="ECO:0007669"/>
    <property type="project" value="UniProtKB-KW"/>
</dbReference>
<dbReference type="PROSITE" id="PS50931">
    <property type="entry name" value="HTH_LYSR"/>
    <property type="match status" value="1"/>
</dbReference>
<dbReference type="Pfam" id="PF00126">
    <property type="entry name" value="HTH_1"/>
    <property type="match status" value="1"/>
</dbReference>
<feature type="domain" description="HTH lysR-type" evidence="5">
    <location>
        <begin position="11"/>
        <end position="63"/>
    </location>
</feature>
<evidence type="ECO:0000256" key="1">
    <source>
        <dbReference type="ARBA" id="ARBA00009437"/>
    </source>
</evidence>
<dbReference type="PANTHER" id="PTHR30537:SF5">
    <property type="entry name" value="HTH-TYPE TRANSCRIPTIONAL ACTIVATOR TTDR-RELATED"/>
    <property type="match status" value="1"/>
</dbReference>
<keyword evidence="4" id="KW-0804">Transcription</keyword>
<evidence type="ECO:0000313" key="7">
    <source>
        <dbReference type="Proteomes" id="UP000251617"/>
    </source>
</evidence>
<dbReference type="InterPro" id="IPR000847">
    <property type="entry name" value="LysR_HTH_N"/>
</dbReference>
<name>A0AAD0L656_PSEPU</name>
<keyword evidence="3" id="KW-0238">DNA-binding</keyword>
<reference evidence="6 7" key="1">
    <citation type="submission" date="2018-06" db="EMBL/GenBank/DDBJ databases">
        <title>The genome of Pseudomonas putida NX-1, a lignin degrader.</title>
        <authorList>
            <person name="Xu Z."/>
        </authorList>
    </citation>
    <scope>NUCLEOTIDE SEQUENCE [LARGE SCALE GENOMIC DNA]</scope>
    <source>
        <strain evidence="6 7">NX-1</strain>
    </source>
</reference>
<dbReference type="InterPro" id="IPR036388">
    <property type="entry name" value="WH-like_DNA-bd_sf"/>
</dbReference>
<proteinExistence type="inferred from homology"/>
<dbReference type="PRINTS" id="PR00039">
    <property type="entry name" value="HTHLYSR"/>
</dbReference>
<dbReference type="Gene3D" id="3.40.190.290">
    <property type="match status" value="1"/>
</dbReference>
<dbReference type="Proteomes" id="UP000251617">
    <property type="component" value="Chromosome"/>
</dbReference>
<dbReference type="SUPFAM" id="SSF46785">
    <property type="entry name" value="Winged helix' DNA-binding domain"/>
    <property type="match status" value="1"/>
</dbReference>
<dbReference type="InterPro" id="IPR005119">
    <property type="entry name" value="LysR_subst-bd"/>
</dbReference>
<evidence type="ECO:0000313" key="6">
    <source>
        <dbReference type="EMBL" id="AXA25081.1"/>
    </source>
</evidence>
<keyword evidence="2" id="KW-0805">Transcription regulation</keyword>
<accession>A0AAD0L656</accession>
<dbReference type="CDD" id="cd08422">
    <property type="entry name" value="PBP2_CrgA_like"/>
    <property type="match status" value="1"/>
</dbReference>
<evidence type="ECO:0000259" key="5">
    <source>
        <dbReference type="PROSITE" id="PS50931"/>
    </source>
</evidence>
<dbReference type="FunFam" id="1.10.10.10:FF:000001">
    <property type="entry name" value="LysR family transcriptional regulator"/>
    <property type="match status" value="1"/>
</dbReference>
<evidence type="ECO:0000256" key="3">
    <source>
        <dbReference type="ARBA" id="ARBA00023125"/>
    </source>
</evidence>
<dbReference type="AlphaFoldDB" id="A0AAD0L656"/>
<comment type="similarity">
    <text evidence="1">Belongs to the LysR transcriptional regulatory family.</text>
</comment>
<dbReference type="InterPro" id="IPR036390">
    <property type="entry name" value="WH_DNA-bd_sf"/>
</dbReference>
<dbReference type="SUPFAM" id="SSF53850">
    <property type="entry name" value="Periplasmic binding protein-like II"/>
    <property type="match status" value="1"/>
</dbReference>
<gene>
    <name evidence="6" type="ORF">C1S65_13505</name>
</gene>
<evidence type="ECO:0000256" key="2">
    <source>
        <dbReference type="ARBA" id="ARBA00023015"/>
    </source>
</evidence>
<dbReference type="PANTHER" id="PTHR30537">
    <property type="entry name" value="HTH-TYPE TRANSCRIPTIONAL REGULATOR"/>
    <property type="match status" value="1"/>
</dbReference>
<dbReference type="Gene3D" id="1.10.10.10">
    <property type="entry name" value="Winged helix-like DNA-binding domain superfamily/Winged helix DNA-binding domain"/>
    <property type="match status" value="1"/>
</dbReference>
<sequence>MSFDERSLGGMSVFVAIVDSGSFAAAGEVMDMSQPGVSRALARLEKRLGIRLFDRTTRSVTLTDEGRRLYEQVVPLLAALDEAASSVTEGAAVVRGRLRVNVDPFFARLILGPRLGGFLEAHPQLNLELITRDRLGDMVAEGFDLAVRFGEPRTSSLVARKLLDTRILTVAAPTYLKRFGRPAQPQALSEHRCIQFRDPQSGQPFAWEFHRGAERLTVDTRGQLLVNDVGSLHSTCLAGYGVAQVMALGSELLLAEGRLVELFDDWPDERFPLYALYPSRHHPPAKVRAFLDFVLELLNAPQG</sequence>
<dbReference type="RefSeq" id="WP_112898298.1">
    <property type="nucleotide sequence ID" value="NZ_CP030750.1"/>
</dbReference>
<dbReference type="EMBL" id="CP030750">
    <property type="protein sequence ID" value="AXA25081.1"/>
    <property type="molecule type" value="Genomic_DNA"/>
</dbReference>
<dbReference type="Pfam" id="PF03466">
    <property type="entry name" value="LysR_substrate"/>
    <property type="match status" value="1"/>
</dbReference>
<protein>
    <submittedName>
        <fullName evidence="6">LysR family transcriptional regulator</fullName>
    </submittedName>
</protein>